<sequence>MKFRYLFDKVNIILFLLALINAYLSFPFFLTPYYSMSGPMRRYNMKEVEFDFKEGDYFIAIRTSTSVNDLKDHNLVLFFALGTNKTDGVCPNKFQENFLHTDRQDYTSSSCVQAFSQDIHFLSFSPLETEKNDKYIGPRERSQQVIFFHFHIQTPLNQKVLKANLSLFMYQFNETEGCNNVSDCDGYADYLCSHNPKEDLSEPQVIFENQTQSCIQPSDPFKSSLVNTRCALSLVLSTNYHCFTGKLKETGFDPLHIHQKIGGDCSFDIFFVIMRALPFALEHIWSWGNILFATSFAFYIFTGLYFARRLHLSYLRQYFFNSSTINLKKGEKYRIKLIVTGEQFSQRKGVFQFTCGKETLFSFELNAVFTEEDLSGTGQRTLIFRCSFQPKQKFKNVKYSIQWENIYRKSPEVQVVIRRNIPYLLKTRLNIVILPFMFIYHLLFCRPRKKILNYRHYIWLVAYLCAVYLSFVIVVVYFAEALVLSPGTPKENKYWGTQTELPSIPIVFLVLYEFSTIIPTFMRILPATRRILETKPFVYTPIYDLRDDAPPDRKKKYQQALKDINAIILTPLNDDEVDSIAQMEVDYVHLVEKQEEKKEHQQEDNELEISTSQTSDFELEKSAKPKIKTKNEQKGNFSVYEIPEWVDPSNGMNEENPLLDKAKGQSIENKAIIPRFQPQNQKKSHQDLNLNQNQNQKDNEAQLFDDPLTSFLKNDISQEKNISNGNLIQSDKTTSDSETSSDFLENQKEQNSFISKKTSNSPIEKKEGNQESKINFQIFDENDSDDLFEIPSIPFDKKNI</sequence>
<protein>
    <submittedName>
        <fullName evidence="3">DNA polymerase zeta catalytic subunit</fullName>
    </submittedName>
</protein>
<feature type="compositionally biased region" description="Low complexity" evidence="1">
    <location>
        <begin position="730"/>
        <end position="742"/>
    </location>
</feature>
<evidence type="ECO:0000313" key="3">
    <source>
        <dbReference type="EMBL" id="KAJ5077248.1"/>
    </source>
</evidence>
<dbReference type="EMBL" id="JAPDFW010000059">
    <property type="protein sequence ID" value="KAJ5077248.1"/>
    <property type="molecule type" value="Genomic_DNA"/>
</dbReference>
<name>A0A9Q0RF27_ANAIG</name>
<feature type="compositionally biased region" description="Polar residues" evidence="1">
    <location>
        <begin position="749"/>
        <end position="762"/>
    </location>
</feature>
<feature type="compositionally biased region" description="Basic and acidic residues" evidence="1">
    <location>
        <begin position="618"/>
        <end position="630"/>
    </location>
</feature>
<feature type="region of interest" description="Disordered" evidence="1">
    <location>
        <begin position="595"/>
        <end position="630"/>
    </location>
</feature>
<dbReference type="OrthoDB" id="10547989at2759"/>
<feature type="transmembrane region" description="Helical" evidence="2">
    <location>
        <begin position="284"/>
        <end position="307"/>
    </location>
</feature>
<proteinExistence type="predicted"/>
<feature type="transmembrane region" description="Helical" evidence="2">
    <location>
        <begin position="504"/>
        <end position="525"/>
    </location>
</feature>
<reference evidence="3" key="1">
    <citation type="submission" date="2022-10" db="EMBL/GenBank/DDBJ databases">
        <title>Novel sulphate-reducing endosymbionts in the free-living metamonad Anaeramoeba.</title>
        <authorList>
            <person name="Jerlstrom-Hultqvist J."/>
            <person name="Cepicka I."/>
            <person name="Gallot-Lavallee L."/>
            <person name="Salas-Leiva D."/>
            <person name="Curtis B.A."/>
            <person name="Zahonova K."/>
            <person name="Pipaliya S."/>
            <person name="Dacks J."/>
            <person name="Roger A.J."/>
        </authorList>
    </citation>
    <scope>NUCLEOTIDE SEQUENCE</scope>
    <source>
        <strain evidence="3">BMAN</strain>
    </source>
</reference>
<accession>A0A9Q0RF27</accession>
<keyword evidence="2" id="KW-1133">Transmembrane helix</keyword>
<keyword evidence="2" id="KW-0472">Membrane</keyword>
<evidence type="ECO:0000256" key="1">
    <source>
        <dbReference type="SAM" id="MobiDB-lite"/>
    </source>
</evidence>
<keyword evidence="2" id="KW-0812">Transmembrane</keyword>
<organism evidence="3 4">
    <name type="scientific">Anaeramoeba ignava</name>
    <name type="common">Anaerobic marine amoeba</name>
    <dbReference type="NCBI Taxonomy" id="1746090"/>
    <lineage>
        <taxon>Eukaryota</taxon>
        <taxon>Metamonada</taxon>
        <taxon>Anaeramoebidae</taxon>
        <taxon>Anaeramoeba</taxon>
    </lineage>
</organism>
<evidence type="ECO:0000313" key="4">
    <source>
        <dbReference type="Proteomes" id="UP001149090"/>
    </source>
</evidence>
<feature type="transmembrane region" description="Helical" evidence="2">
    <location>
        <begin position="12"/>
        <end position="36"/>
    </location>
</feature>
<keyword evidence="4" id="KW-1185">Reference proteome</keyword>
<gene>
    <name evidence="3" type="ORF">M0811_00568</name>
</gene>
<dbReference type="Proteomes" id="UP001149090">
    <property type="component" value="Unassembled WGS sequence"/>
</dbReference>
<feature type="region of interest" description="Disordered" evidence="1">
    <location>
        <begin position="722"/>
        <end position="772"/>
    </location>
</feature>
<comment type="caution">
    <text evidence="3">The sequence shown here is derived from an EMBL/GenBank/DDBJ whole genome shotgun (WGS) entry which is preliminary data.</text>
</comment>
<evidence type="ECO:0000256" key="2">
    <source>
        <dbReference type="SAM" id="Phobius"/>
    </source>
</evidence>
<feature type="transmembrane region" description="Helical" evidence="2">
    <location>
        <begin position="457"/>
        <end position="484"/>
    </location>
</feature>
<dbReference type="AlphaFoldDB" id="A0A9Q0RF27"/>